<proteinExistence type="predicted"/>
<keyword evidence="1" id="KW-0472">Membrane</keyword>
<dbReference type="InterPro" id="IPR018763">
    <property type="entry name" value="DUF2334"/>
</dbReference>
<dbReference type="RefSeq" id="WP_051196235.1">
    <property type="nucleotide sequence ID" value="NZ_BAAACD010000033.1"/>
</dbReference>
<dbReference type="STRING" id="1529.SAMN04487885_11017"/>
<dbReference type="EMBL" id="FOOE01000010">
    <property type="protein sequence ID" value="SFF77537.1"/>
    <property type="molecule type" value="Genomic_DNA"/>
</dbReference>
<dbReference type="GeneID" id="90545800"/>
<evidence type="ECO:0000256" key="1">
    <source>
        <dbReference type="SAM" id="Phobius"/>
    </source>
</evidence>
<evidence type="ECO:0000259" key="2">
    <source>
        <dbReference type="Pfam" id="PF07833"/>
    </source>
</evidence>
<name>A0A1I2LJB9_9CLOT</name>
<dbReference type="InterPro" id="IPR012854">
    <property type="entry name" value="Cu_amine_oxidase-like_N"/>
</dbReference>
<dbReference type="eggNOG" id="COG5298">
    <property type="taxonomic scope" value="Bacteria"/>
</dbReference>
<gene>
    <name evidence="3" type="ORF">SAMN04487885_11017</name>
</gene>
<evidence type="ECO:0000313" key="4">
    <source>
        <dbReference type="Proteomes" id="UP000182135"/>
    </source>
</evidence>
<reference evidence="3 4" key="1">
    <citation type="submission" date="2016-10" db="EMBL/GenBank/DDBJ databases">
        <authorList>
            <person name="de Groot N.N."/>
        </authorList>
    </citation>
    <scope>NUCLEOTIDE SEQUENCE [LARGE SCALE GENOMIC DNA]</scope>
    <source>
        <strain evidence="3 4">NLAE-zl-G419</strain>
    </source>
</reference>
<dbReference type="GO" id="GO:0005975">
    <property type="term" value="P:carbohydrate metabolic process"/>
    <property type="evidence" value="ECO:0007669"/>
    <property type="project" value="InterPro"/>
</dbReference>
<dbReference type="SUPFAM" id="SSF88713">
    <property type="entry name" value="Glycoside hydrolase/deacetylase"/>
    <property type="match status" value="1"/>
</dbReference>
<keyword evidence="4" id="KW-1185">Reference proteome</keyword>
<dbReference type="Pfam" id="PF10096">
    <property type="entry name" value="DUF2334"/>
    <property type="match status" value="1"/>
</dbReference>
<dbReference type="OrthoDB" id="2339428at2"/>
<feature type="domain" description="Copper amine oxidase-like N-terminal" evidence="2">
    <location>
        <begin position="64"/>
        <end position="163"/>
    </location>
</feature>
<accession>A0A1I2LJB9</accession>
<keyword evidence="1" id="KW-0812">Transmembrane</keyword>
<dbReference type="Pfam" id="PF07833">
    <property type="entry name" value="Cu_amine_oxidN1"/>
    <property type="match status" value="1"/>
</dbReference>
<dbReference type="Proteomes" id="UP000182135">
    <property type="component" value="Unassembled WGS sequence"/>
</dbReference>
<keyword evidence="1" id="KW-1133">Transmembrane helix</keyword>
<evidence type="ECO:0000313" key="3">
    <source>
        <dbReference type="EMBL" id="SFF77537.1"/>
    </source>
</evidence>
<dbReference type="InterPro" id="IPR011330">
    <property type="entry name" value="Glyco_hydro/deAcase_b/a-brl"/>
</dbReference>
<organism evidence="3 4">
    <name type="scientific">Clostridium cadaveris</name>
    <dbReference type="NCBI Taxonomy" id="1529"/>
    <lineage>
        <taxon>Bacteria</taxon>
        <taxon>Bacillati</taxon>
        <taxon>Bacillota</taxon>
        <taxon>Clostridia</taxon>
        <taxon>Eubacteriales</taxon>
        <taxon>Clostridiaceae</taxon>
        <taxon>Clostridium</taxon>
    </lineage>
</organism>
<dbReference type="AlphaFoldDB" id="A0A1I2LJB9"/>
<sequence length="443" mass="52120">MKKKKINVIFALWIIGFLIIGIYNIPDKGKEIKQDFYSISLDKKARREIILKGGNGNVSVNFNMEGKPFKPKHKLIQCDNRYYLDIEDICNAVGAEFKIEDEYATINDVKIDLKSDRYKPGKKWKDLRGETVMVDNKLYMTMIDLTEILNIKTSWDSKNNTISMFKNRETVEKEKAPKNLTKRAYMRLEDVTAGDVYTKDENLEKFRIEGDYLEQKGAKFHVAWVPRYVNPEKNIDNDLLKNLTFSNAHFLYTLDYLINRGGVVGLHGYTHQFGDAESIIGSEFQDSFNQTYEEKKAKVESALNTANRLNIPHVFFETPHYRSSEEFQTMLEEYFNYVYEPCIGVWNYNVYKSVRNNRTKFIPAPLGYVKDKNVDEMIEKIKTKDENLKSFYYHPSKEFEYIKIEKDSSGYPYFKYDENSMLHKLINEIYKEGYSLKSIEDFK</sequence>
<feature type="transmembrane region" description="Helical" evidence="1">
    <location>
        <begin position="7"/>
        <end position="25"/>
    </location>
</feature>
<protein>
    <recommendedName>
        <fullName evidence="2">Copper amine oxidase-like N-terminal domain-containing protein</fullName>
    </recommendedName>
</protein>